<dbReference type="Proteomes" id="UP000294862">
    <property type="component" value="Unassembled WGS sequence"/>
</dbReference>
<dbReference type="InterPro" id="IPR013749">
    <property type="entry name" value="PM/HMP-P_kinase-1"/>
</dbReference>
<evidence type="ECO:0000259" key="7">
    <source>
        <dbReference type="Pfam" id="PF08543"/>
    </source>
</evidence>
<evidence type="ECO:0000256" key="3">
    <source>
        <dbReference type="ARBA" id="ARBA00022679"/>
    </source>
</evidence>
<sequence>MPTRRIPTALTIAGSDSGGGAGIHADLHTFAAFGVHGTSAITALTAQHTRGVEAIHTAPTAFLHAQIEAVLGDFRVGAVKLGMLATPAIAQAVAGALATRPRLPVVLDPVLVATTGARLGTQSLVASLRRRLLPLATLVTPNIPEAEALLGRRIASRDAMLEAAHALREAGARAVLLKGGHLRGAEVADLLLGAGGEHWFQQRRRRGEFHGTGCSLSAAIAAGLALGRPLDDAVEAAIGFVQRAIAAGYRPGRGALQVLDFTAAAP</sequence>
<dbReference type="GO" id="GO:0009229">
    <property type="term" value="P:thiamine diphosphate biosynthetic process"/>
    <property type="evidence" value="ECO:0007669"/>
    <property type="project" value="UniProtKB-UniPathway"/>
</dbReference>
<dbReference type="FunFam" id="3.40.1190.20:FF:000003">
    <property type="entry name" value="Phosphomethylpyrimidine kinase ThiD"/>
    <property type="match status" value="1"/>
</dbReference>
<feature type="domain" description="Pyridoxamine kinase/Phosphomethylpyrimidine kinase" evidence="7">
    <location>
        <begin position="16"/>
        <end position="257"/>
    </location>
</feature>
<dbReference type="UniPathway" id="UPA00060">
    <property type="reaction ID" value="UER00138"/>
</dbReference>
<dbReference type="NCBIfam" id="TIGR00097">
    <property type="entry name" value="HMP-P_kinase"/>
    <property type="match status" value="1"/>
</dbReference>
<dbReference type="EMBL" id="SLWQ01000002">
    <property type="protein sequence ID" value="TCO41909.1"/>
    <property type="molecule type" value="Genomic_DNA"/>
</dbReference>
<organism evidence="8 9">
    <name type="scientific">Dokdonella fugitiva</name>
    <dbReference type="NCBI Taxonomy" id="328517"/>
    <lineage>
        <taxon>Bacteria</taxon>
        <taxon>Pseudomonadati</taxon>
        <taxon>Pseudomonadota</taxon>
        <taxon>Gammaproteobacteria</taxon>
        <taxon>Lysobacterales</taxon>
        <taxon>Rhodanobacteraceae</taxon>
        <taxon>Dokdonella</taxon>
    </lineage>
</organism>
<dbReference type="GO" id="GO:0008972">
    <property type="term" value="F:phosphomethylpyrimidine kinase activity"/>
    <property type="evidence" value="ECO:0007669"/>
    <property type="project" value="InterPro"/>
</dbReference>
<keyword evidence="5 8" id="KW-0418">Kinase</keyword>
<dbReference type="AlphaFoldDB" id="A0A4R2IDR1"/>
<comment type="caution">
    <text evidence="8">The sequence shown here is derived from an EMBL/GenBank/DDBJ whole genome shotgun (WGS) entry which is preliminary data.</text>
</comment>
<dbReference type="GO" id="GO:0009228">
    <property type="term" value="P:thiamine biosynthetic process"/>
    <property type="evidence" value="ECO:0007669"/>
    <property type="project" value="InterPro"/>
</dbReference>
<keyword evidence="6" id="KW-0067">ATP-binding</keyword>
<accession>A0A4R2IDR1</accession>
<comment type="pathway">
    <text evidence="1">Cofactor biosynthesis; thiamine diphosphate biosynthesis.</text>
</comment>
<evidence type="ECO:0000256" key="1">
    <source>
        <dbReference type="ARBA" id="ARBA00004948"/>
    </source>
</evidence>
<proteinExistence type="predicted"/>
<dbReference type="GO" id="GO:0008902">
    <property type="term" value="F:hydroxymethylpyrimidine kinase activity"/>
    <property type="evidence" value="ECO:0007669"/>
    <property type="project" value="UniProtKB-EC"/>
</dbReference>
<dbReference type="GO" id="GO:0005829">
    <property type="term" value="C:cytosol"/>
    <property type="evidence" value="ECO:0007669"/>
    <property type="project" value="TreeGrafter"/>
</dbReference>
<name>A0A4R2IDR1_9GAMM</name>
<evidence type="ECO:0000256" key="6">
    <source>
        <dbReference type="ARBA" id="ARBA00022840"/>
    </source>
</evidence>
<evidence type="ECO:0000313" key="8">
    <source>
        <dbReference type="EMBL" id="TCO41909.1"/>
    </source>
</evidence>
<dbReference type="PANTHER" id="PTHR20858">
    <property type="entry name" value="PHOSPHOMETHYLPYRIMIDINE KINASE"/>
    <property type="match status" value="1"/>
</dbReference>
<keyword evidence="9" id="KW-1185">Reference proteome</keyword>
<keyword evidence="3" id="KW-0808">Transferase</keyword>
<dbReference type="InterPro" id="IPR029056">
    <property type="entry name" value="Ribokinase-like"/>
</dbReference>
<dbReference type="GO" id="GO:0005524">
    <property type="term" value="F:ATP binding"/>
    <property type="evidence" value="ECO:0007669"/>
    <property type="project" value="UniProtKB-KW"/>
</dbReference>
<dbReference type="EC" id="2.7.1.49" evidence="2"/>
<dbReference type="Gene3D" id="3.40.1190.20">
    <property type="match status" value="1"/>
</dbReference>
<evidence type="ECO:0000313" key="9">
    <source>
        <dbReference type="Proteomes" id="UP000294862"/>
    </source>
</evidence>
<protein>
    <recommendedName>
        <fullName evidence="2">hydroxymethylpyrimidine kinase</fullName>
        <ecNumber evidence="2">2.7.1.49</ecNumber>
    </recommendedName>
</protein>
<dbReference type="CDD" id="cd01169">
    <property type="entry name" value="HMPP_kinase"/>
    <property type="match status" value="1"/>
</dbReference>
<dbReference type="PANTHER" id="PTHR20858:SF17">
    <property type="entry name" value="HYDROXYMETHYLPYRIMIDINE_PHOSPHOMETHYLPYRIMIDINE KINASE THI20-RELATED"/>
    <property type="match status" value="1"/>
</dbReference>
<dbReference type="SUPFAM" id="SSF53613">
    <property type="entry name" value="Ribokinase-like"/>
    <property type="match status" value="1"/>
</dbReference>
<evidence type="ECO:0000256" key="5">
    <source>
        <dbReference type="ARBA" id="ARBA00022777"/>
    </source>
</evidence>
<dbReference type="Pfam" id="PF08543">
    <property type="entry name" value="Phos_pyr_kin"/>
    <property type="match status" value="1"/>
</dbReference>
<dbReference type="OrthoDB" id="9810880at2"/>
<dbReference type="RefSeq" id="WP_131994722.1">
    <property type="nucleotide sequence ID" value="NZ_SLWQ01000002.1"/>
</dbReference>
<evidence type="ECO:0000256" key="2">
    <source>
        <dbReference type="ARBA" id="ARBA00012135"/>
    </source>
</evidence>
<evidence type="ECO:0000256" key="4">
    <source>
        <dbReference type="ARBA" id="ARBA00022741"/>
    </source>
</evidence>
<reference evidence="8 9" key="1">
    <citation type="journal article" date="2015" name="Stand. Genomic Sci.">
        <title>Genomic Encyclopedia of Bacterial and Archaeal Type Strains, Phase III: the genomes of soil and plant-associated and newly described type strains.</title>
        <authorList>
            <person name="Whitman W.B."/>
            <person name="Woyke T."/>
            <person name="Klenk H.P."/>
            <person name="Zhou Y."/>
            <person name="Lilburn T.G."/>
            <person name="Beck B.J."/>
            <person name="De Vos P."/>
            <person name="Vandamme P."/>
            <person name="Eisen J.A."/>
            <person name="Garrity G."/>
            <person name="Hugenholtz P."/>
            <person name="Kyrpides N.C."/>
        </authorList>
    </citation>
    <scope>NUCLEOTIDE SEQUENCE [LARGE SCALE GENOMIC DNA]</scope>
    <source>
        <strain evidence="8 9">A3</strain>
    </source>
</reference>
<dbReference type="InterPro" id="IPR004399">
    <property type="entry name" value="HMP/HMP-P_kinase_dom"/>
</dbReference>
<gene>
    <name evidence="8" type="ORF">EV148_102263</name>
</gene>
<keyword evidence="4" id="KW-0547">Nucleotide-binding</keyword>